<evidence type="ECO:0000313" key="5">
    <source>
        <dbReference type="EMBL" id="TFB89981.1"/>
    </source>
</evidence>
<dbReference type="Gene3D" id="1.10.10.60">
    <property type="entry name" value="Homeodomain-like"/>
    <property type="match status" value="1"/>
</dbReference>
<evidence type="ECO:0000256" key="3">
    <source>
        <dbReference type="ARBA" id="ARBA00023125"/>
    </source>
</evidence>
<dbReference type="PROSITE" id="PS00397">
    <property type="entry name" value="RECOMBINASES_1"/>
    <property type="match status" value="1"/>
</dbReference>
<dbReference type="InterPro" id="IPR006119">
    <property type="entry name" value="Resolv_N"/>
</dbReference>
<comment type="caution">
    <text evidence="5">The sequence shown here is derived from an EMBL/GenBank/DDBJ whole genome shotgun (WGS) entry which is preliminary data.</text>
</comment>
<keyword evidence="3" id="KW-0238">DNA-binding</keyword>
<dbReference type="RefSeq" id="WP_092111942.1">
    <property type="nucleotide sequence ID" value="NZ_FOCN01000019.1"/>
</dbReference>
<dbReference type="Proteomes" id="UP000297654">
    <property type="component" value="Unassembled WGS sequence"/>
</dbReference>
<dbReference type="STRING" id="1424661.SAMN05216281_11940"/>
<gene>
    <name evidence="5" type="ORF">E3O10_07640</name>
</gene>
<dbReference type="AlphaFoldDB" id="A0A1H8KH76"/>
<dbReference type="InterPro" id="IPR006118">
    <property type="entry name" value="Recombinase_CS"/>
</dbReference>
<dbReference type="PROSITE" id="PS51736">
    <property type="entry name" value="RECOMBINASES_3"/>
    <property type="match status" value="1"/>
</dbReference>
<keyword evidence="2" id="KW-0229">DNA integration</keyword>
<dbReference type="SUPFAM" id="SSF53041">
    <property type="entry name" value="Resolvase-like"/>
    <property type="match status" value="1"/>
</dbReference>
<name>A0A1H8KH76_9MICO</name>
<dbReference type="SUPFAM" id="SSF46689">
    <property type="entry name" value="Homeodomain-like"/>
    <property type="match status" value="1"/>
</dbReference>
<evidence type="ECO:0000313" key="6">
    <source>
        <dbReference type="Proteomes" id="UP000297654"/>
    </source>
</evidence>
<dbReference type="PANTHER" id="PTHR30461:SF2">
    <property type="entry name" value="SERINE RECOMBINASE PINE-RELATED"/>
    <property type="match status" value="1"/>
</dbReference>
<dbReference type="PANTHER" id="PTHR30461">
    <property type="entry name" value="DNA-INVERTASE FROM LAMBDOID PROPHAGE"/>
    <property type="match status" value="1"/>
</dbReference>
<proteinExistence type="inferred from homology"/>
<dbReference type="GO" id="GO:0000150">
    <property type="term" value="F:DNA strand exchange activity"/>
    <property type="evidence" value="ECO:0007669"/>
    <property type="project" value="InterPro"/>
</dbReference>
<dbReference type="PROSITE" id="PS00398">
    <property type="entry name" value="RECOMBINASES_2"/>
    <property type="match status" value="1"/>
</dbReference>
<dbReference type="GO" id="GO:0015074">
    <property type="term" value="P:DNA integration"/>
    <property type="evidence" value="ECO:0007669"/>
    <property type="project" value="UniProtKB-KW"/>
</dbReference>
<dbReference type="InterPro" id="IPR036162">
    <property type="entry name" value="Resolvase-like_N_sf"/>
</dbReference>
<evidence type="ECO:0000256" key="4">
    <source>
        <dbReference type="ARBA" id="ARBA00023172"/>
    </source>
</evidence>
<dbReference type="EMBL" id="SOFF01000028">
    <property type="protein sequence ID" value="TFB89981.1"/>
    <property type="molecule type" value="Genomic_DNA"/>
</dbReference>
<dbReference type="SMART" id="SM00857">
    <property type="entry name" value="Resolvase"/>
    <property type="match status" value="1"/>
</dbReference>
<evidence type="ECO:0000256" key="2">
    <source>
        <dbReference type="ARBA" id="ARBA00022908"/>
    </source>
</evidence>
<sequence length="193" mass="20851">MAKLIGYARVSTKNQTTDRQQADLLAAGVRRDDLYIDHGVSGARVSRPEFDNALDALYDGDTLVVTTLDRMGRSTANMLALSAELRTRGAALQVLNLGGGNVDTGTPMGSMVFTVMAALAEMELAIKRERITDSVNKRRAAGKDLGGCRARFTDSQIQNARRLINAGESATQVARDLSMSRATLYRRLSALDA</sequence>
<keyword evidence="6" id="KW-1185">Reference proteome</keyword>
<evidence type="ECO:0000256" key="1">
    <source>
        <dbReference type="ARBA" id="ARBA00009913"/>
    </source>
</evidence>
<dbReference type="InterPro" id="IPR009057">
    <property type="entry name" value="Homeodomain-like_sf"/>
</dbReference>
<dbReference type="CDD" id="cd00569">
    <property type="entry name" value="HTH_Hin_like"/>
    <property type="match status" value="1"/>
</dbReference>
<reference evidence="5 6" key="1">
    <citation type="submission" date="2019-03" db="EMBL/GenBank/DDBJ databases">
        <title>Genomics of glacier-inhabiting Cryobacterium strains.</title>
        <authorList>
            <person name="Liu Q."/>
            <person name="Xin Y.-H."/>
        </authorList>
    </citation>
    <scope>NUCLEOTIDE SEQUENCE [LARGE SCALE GENOMIC DNA]</scope>
    <source>
        <strain evidence="5 6">Hh15</strain>
    </source>
</reference>
<protein>
    <submittedName>
        <fullName evidence="5">Recombinase family protein</fullName>
    </submittedName>
</protein>
<dbReference type="GO" id="GO:0003677">
    <property type="term" value="F:DNA binding"/>
    <property type="evidence" value="ECO:0007669"/>
    <property type="project" value="UniProtKB-KW"/>
</dbReference>
<dbReference type="InterPro" id="IPR006120">
    <property type="entry name" value="Resolvase_HTH_dom"/>
</dbReference>
<dbReference type="OrthoDB" id="128993at2"/>
<keyword evidence="4" id="KW-0233">DNA recombination</keyword>
<accession>A0A1H8KH76</accession>
<dbReference type="Gene3D" id="3.40.50.1390">
    <property type="entry name" value="Resolvase, N-terminal catalytic domain"/>
    <property type="match status" value="1"/>
</dbReference>
<dbReference type="CDD" id="cd03768">
    <property type="entry name" value="SR_ResInv"/>
    <property type="match status" value="1"/>
</dbReference>
<dbReference type="InterPro" id="IPR050639">
    <property type="entry name" value="SSR_resolvase"/>
</dbReference>
<dbReference type="Pfam" id="PF02796">
    <property type="entry name" value="HTH_7"/>
    <property type="match status" value="1"/>
</dbReference>
<comment type="similarity">
    <text evidence="1">Belongs to the site-specific recombinase resolvase family.</text>
</comment>
<dbReference type="Pfam" id="PF00239">
    <property type="entry name" value="Resolvase"/>
    <property type="match status" value="1"/>
</dbReference>
<organism evidence="5 6">
    <name type="scientific">Cryobacterium luteum</name>
    <dbReference type="NCBI Taxonomy" id="1424661"/>
    <lineage>
        <taxon>Bacteria</taxon>
        <taxon>Bacillati</taxon>
        <taxon>Actinomycetota</taxon>
        <taxon>Actinomycetes</taxon>
        <taxon>Micrococcales</taxon>
        <taxon>Microbacteriaceae</taxon>
        <taxon>Cryobacterium</taxon>
    </lineage>
</organism>